<feature type="transmembrane region" description="Helical" evidence="1">
    <location>
        <begin position="99"/>
        <end position="116"/>
    </location>
</feature>
<dbReference type="Proteomes" id="UP000785679">
    <property type="component" value="Unassembled WGS sequence"/>
</dbReference>
<evidence type="ECO:0000313" key="3">
    <source>
        <dbReference type="Proteomes" id="UP000785679"/>
    </source>
</evidence>
<proteinExistence type="predicted"/>
<name>A0A8J8NRD4_HALGN</name>
<evidence type="ECO:0000313" key="2">
    <source>
        <dbReference type="EMBL" id="TNV79693.1"/>
    </source>
</evidence>
<gene>
    <name evidence="2" type="ORF">FGO68_gene7795</name>
</gene>
<reference evidence="2" key="1">
    <citation type="submission" date="2019-06" db="EMBL/GenBank/DDBJ databases">
        <authorList>
            <person name="Zheng W."/>
        </authorList>
    </citation>
    <scope>NUCLEOTIDE SEQUENCE</scope>
    <source>
        <strain evidence="2">QDHG01</strain>
    </source>
</reference>
<keyword evidence="1" id="KW-0472">Membrane</keyword>
<dbReference type="AlphaFoldDB" id="A0A8J8NRD4"/>
<keyword evidence="3" id="KW-1185">Reference proteome</keyword>
<evidence type="ECO:0000256" key="1">
    <source>
        <dbReference type="SAM" id="Phobius"/>
    </source>
</evidence>
<keyword evidence="1" id="KW-1133">Transmembrane helix</keyword>
<organism evidence="2 3">
    <name type="scientific">Halteria grandinella</name>
    <dbReference type="NCBI Taxonomy" id="5974"/>
    <lineage>
        <taxon>Eukaryota</taxon>
        <taxon>Sar</taxon>
        <taxon>Alveolata</taxon>
        <taxon>Ciliophora</taxon>
        <taxon>Intramacronucleata</taxon>
        <taxon>Spirotrichea</taxon>
        <taxon>Stichotrichia</taxon>
        <taxon>Sporadotrichida</taxon>
        <taxon>Halteriidae</taxon>
        <taxon>Halteria</taxon>
    </lineage>
</organism>
<accession>A0A8J8NRD4</accession>
<comment type="caution">
    <text evidence="2">The sequence shown here is derived from an EMBL/GenBank/DDBJ whole genome shotgun (WGS) entry which is preliminary data.</text>
</comment>
<sequence length="246" mass="27953">MNVQYLIAHPIILLQYLVIYLQYRGITQTKRNMILRSQDASATDKLRMLTETSRSMREITLFIIFITQLLVLETTFHLIDHFLLHKEGIDQNLKWRGMYIYFLLRCGSATLMLVGISRSISMVVDRQLGGGENGNDEEDVEADVSYDDDKSIRILKKIAEVEIGMEAGNAKDYVLVKKGTGSSSSTSQPSQTPIKHTLEELLNQEMLKGFHTSQGRDTGGDQSYDNKKRLMCVFSTDQSAMTHNFD</sequence>
<keyword evidence="1" id="KW-0812">Transmembrane</keyword>
<dbReference type="EMBL" id="RRYP01008553">
    <property type="protein sequence ID" value="TNV79693.1"/>
    <property type="molecule type" value="Genomic_DNA"/>
</dbReference>
<feature type="transmembrane region" description="Helical" evidence="1">
    <location>
        <begin position="6"/>
        <end position="23"/>
    </location>
</feature>
<feature type="transmembrane region" description="Helical" evidence="1">
    <location>
        <begin position="59"/>
        <end position="79"/>
    </location>
</feature>
<protein>
    <submittedName>
        <fullName evidence="2">Uncharacterized protein</fullName>
    </submittedName>
</protein>